<dbReference type="InterPro" id="IPR027417">
    <property type="entry name" value="P-loop_NTPase"/>
</dbReference>
<evidence type="ECO:0000256" key="5">
    <source>
        <dbReference type="ARBA" id="ARBA00022692"/>
    </source>
</evidence>
<dbReference type="GO" id="GO:0042626">
    <property type="term" value="F:ATPase-coupled transmembrane transporter activity"/>
    <property type="evidence" value="ECO:0007669"/>
    <property type="project" value="TreeGrafter"/>
</dbReference>
<evidence type="ECO:0000256" key="6">
    <source>
        <dbReference type="ARBA" id="ARBA00022741"/>
    </source>
</evidence>
<dbReference type="InterPro" id="IPR050095">
    <property type="entry name" value="ECF_ABC_transporter_ATP-bd"/>
</dbReference>
<dbReference type="PROSITE" id="PS50893">
    <property type="entry name" value="ABC_TRANSPORTER_2"/>
    <property type="match status" value="1"/>
</dbReference>
<feature type="transmembrane region" description="Helical" evidence="12">
    <location>
        <begin position="183"/>
        <end position="200"/>
    </location>
</feature>
<gene>
    <name evidence="14" type="ORF">ENV88_01820</name>
</gene>
<evidence type="ECO:0000256" key="11">
    <source>
        <dbReference type="SAM" id="MobiDB-lite"/>
    </source>
</evidence>
<dbReference type="CDD" id="cd03225">
    <property type="entry name" value="ABC_cobalt_CbiO_domain1"/>
    <property type="match status" value="1"/>
</dbReference>
<keyword evidence="4" id="KW-0813">Transport</keyword>
<evidence type="ECO:0000256" key="12">
    <source>
        <dbReference type="SAM" id="Phobius"/>
    </source>
</evidence>
<evidence type="ECO:0000259" key="13">
    <source>
        <dbReference type="PROSITE" id="PS50893"/>
    </source>
</evidence>
<evidence type="ECO:0000256" key="8">
    <source>
        <dbReference type="ARBA" id="ARBA00022989"/>
    </source>
</evidence>
<name>A0A7C3WUY4_THEPE</name>
<organism evidence="14">
    <name type="scientific">Thermofilum pendens</name>
    <dbReference type="NCBI Taxonomy" id="2269"/>
    <lineage>
        <taxon>Archaea</taxon>
        <taxon>Thermoproteota</taxon>
        <taxon>Thermoprotei</taxon>
        <taxon>Thermofilales</taxon>
        <taxon>Thermofilaceae</taxon>
        <taxon>Thermofilum</taxon>
    </lineage>
</organism>
<dbReference type="PANTHER" id="PTHR43553">
    <property type="entry name" value="HEAVY METAL TRANSPORTER"/>
    <property type="match status" value="1"/>
</dbReference>
<keyword evidence="9 12" id="KW-0472">Membrane</keyword>
<dbReference type="SMART" id="SM00382">
    <property type="entry name" value="AAA"/>
    <property type="match status" value="1"/>
</dbReference>
<dbReference type="GO" id="GO:0043190">
    <property type="term" value="C:ATP-binding cassette (ABC) transporter complex"/>
    <property type="evidence" value="ECO:0007669"/>
    <property type="project" value="TreeGrafter"/>
</dbReference>
<evidence type="ECO:0000256" key="2">
    <source>
        <dbReference type="ARBA" id="ARBA00004202"/>
    </source>
</evidence>
<dbReference type="Pfam" id="PF02361">
    <property type="entry name" value="CbiQ"/>
    <property type="match status" value="1"/>
</dbReference>
<feature type="transmembrane region" description="Helical" evidence="12">
    <location>
        <begin position="41"/>
        <end position="68"/>
    </location>
</feature>
<reference evidence="14" key="1">
    <citation type="journal article" date="2020" name="mSystems">
        <title>Genome- and Community-Level Interaction Insights into Carbon Utilization and Element Cycling Functions of Hydrothermarchaeota in Hydrothermal Sediment.</title>
        <authorList>
            <person name="Zhou Z."/>
            <person name="Liu Y."/>
            <person name="Xu W."/>
            <person name="Pan J."/>
            <person name="Luo Z.H."/>
            <person name="Li M."/>
        </authorList>
    </citation>
    <scope>NUCLEOTIDE SEQUENCE [LARGE SCALE GENOMIC DNA]</scope>
    <source>
        <strain evidence="14">SpSt-8</strain>
    </source>
</reference>
<evidence type="ECO:0000256" key="10">
    <source>
        <dbReference type="ARBA" id="ARBA00025157"/>
    </source>
</evidence>
<dbReference type="EMBL" id="DTIB01000039">
    <property type="protein sequence ID" value="HGB24787.1"/>
    <property type="molecule type" value="Genomic_DNA"/>
</dbReference>
<comment type="similarity">
    <text evidence="3">Belongs to the ABC transporter superfamily.</text>
</comment>
<evidence type="ECO:0000256" key="9">
    <source>
        <dbReference type="ARBA" id="ARBA00023136"/>
    </source>
</evidence>
<evidence type="ECO:0000313" key="14">
    <source>
        <dbReference type="EMBL" id="HGB24787.1"/>
    </source>
</evidence>
<dbReference type="InterPro" id="IPR003339">
    <property type="entry name" value="ABC/ECF_trnsptr_transmembrane"/>
</dbReference>
<feature type="domain" description="ABC transporter" evidence="13">
    <location>
        <begin position="265"/>
        <end position="497"/>
    </location>
</feature>
<dbReference type="InterPro" id="IPR003439">
    <property type="entry name" value="ABC_transporter-like_ATP-bd"/>
</dbReference>
<evidence type="ECO:0000256" key="1">
    <source>
        <dbReference type="ARBA" id="ARBA00004141"/>
    </source>
</evidence>
<keyword evidence="6" id="KW-0547">Nucleotide-binding</keyword>
<feature type="region of interest" description="Disordered" evidence="11">
    <location>
        <begin position="221"/>
        <end position="244"/>
    </location>
</feature>
<comment type="caution">
    <text evidence="14">The sequence shown here is derived from an EMBL/GenBank/DDBJ whole genome shotgun (WGS) entry which is preliminary data.</text>
</comment>
<evidence type="ECO:0000256" key="3">
    <source>
        <dbReference type="ARBA" id="ARBA00005417"/>
    </source>
</evidence>
<comment type="subcellular location">
    <subcellularLocation>
        <location evidence="2">Cell membrane</location>
        <topology evidence="2">Peripheral membrane protein</topology>
    </subcellularLocation>
    <subcellularLocation>
        <location evidence="1">Membrane</location>
        <topology evidence="1">Multi-pass membrane protein</topology>
    </subcellularLocation>
</comment>
<dbReference type="GO" id="GO:0016887">
    <property type="term" value="F:ATP hydrolysis activity"/>
    <property type="evidence" value="ECO:0007669"/>
    <property type="project" value="InterPro"/>
</dbReference>
<dbReference type="PROSITE" id="PS00211">
    <property type="entry name" value="ABC_TRANSPORTER_1"/>
    <property type="match status" value="1"/>
</dbReference>
<dbReference type="Pfam" id="PF00005">
    <property type="entry name" value="ABC_tran"/>
    <property type="match status" value="1"/>
</dbReference>
<dbReference type="Gene3D" id="3.40.50.300">
    <property type="entry name" value="P-loop containing nucleotide triphosphate hydrolases"/>
    <property type="match status" value="1"/>
</dbReference>
<dbReference type="GO" id="GO:0005524">
    <property type="term" value="F:ATP binding"/>
    <property type="evidence" value="ECO:0007669"/>
    <property type="project" value="UniProtKB-KW"/>
</dbReference>
<feature type="transmembrane region" description="Helical" evidence="12">
    <location>
        <begin position="80"/>
        <end position="99"/>
    </location>
</feature>
<evidence type="ECO:0000256" key="7">
    <source>
        <dbReference type="ARBA" id="ARBA00022840"/>
    </source>
</evidence>
<dbReference type="InterPro" id="IPR015856">
    <property type="entry name" value="ABC_transpr_CbiO/EcfA_su"/>
</dbReference>
<dbReference type="SUPFAM" id="SSF52540">
    <property type="entry name" value="P-loop containing nucleoside triphosphate hydrolases"/>
    <property type="match status" value="1"/>
</dbReference>
<proteinExistence type="inferred from homology"/>
<sequence>MLGMRRRFSSFSSQTFLERASSILDELSEARSPSTSARLTLALGLIVNIEAAFASNILTPLLSIAFGALLSLQAGKTRSWFTITCFALVFSSVVALPALAAEQPAGRSILFVARSTGSAAAFTGIVAYLGWYGLLAALEQLCLPRYILMQVVLTLRMIPAFTRDTARMLLAREARLLSRERRYSWSVLASVVGDMLLLGFRRSRALAMAIEARSFGVESTRTRLHEGSARKHSPGTAAPRSSSTRIDPSVCERFVVCARRESVMLEGKDLWVSYPGVGEVLRGVSLRLRRGEVVALLGPNGSGKTTLLLTLAGLIRPNRGAVLLDGIPLWSQLPGARRRIGVLFQDPDDQLFNPTVREELLFALDQLGLSGEEKKRRVAEVSELLGIAHLMGRPTYALSLGEKRRVALASILVYDPEFLLLDEPTANMDPRSAAQLVRIACDARARGKGVLIATQDSSLALALADWVVVLRDGSVAWEGKHLAPDLLEELGLAWSSPSCRDR</sequence>
<keyword evidence="8 12" id="KW-1133">Transmembrane helix</keyword>
<feature type="transmembrane region" description="Helical" evidence="12">
    <location>
        <begin position="111"/>
        <end position="131"/>
    </location>
</feature>
<evidence type="ECO:0000256" key="4">
    <source>
        <dbReference type="ARBA" id="ARBA00022448"/>
    </source>
</evidence>
<comment type="function">
    <text evidence="10">Probably part of an ABC transporter complex. Responsible for energy coupling to the transport system.</text>
</comment>
<dbReference type="PANTHER" id="PTHR43553:SF24">
    <property type="entry name" value="ENERGY-COUPLING FACTOR TRANSPORTER ATP-BINDING PROTEIN ECFA1"/>
    <property type="match status" value="1"/>
</dbReference>
<dbReference type="InterPro" id="IPR003593">
    <property type="entry name" value="AAA+_ATPase"/>
</dbReference>
<keyword evidence="5 12" id="KW-0812">Transmembrane</keyword>
<dbReference type="CDD" id="cd16914">
    <property type="entry name" value="EcfT"/>
    <property type="match status" value="1"/>
</dbReference>
<protein>
    <submittedName>
        <fullName evidence="14">ATP-binding cassette domain-containing protein</fullName>
    </submittedName>
</protein>
<dbReference type="InterPro" id="IPR017871">
    <property type="entry name" value="ABC_transporter-like_CS"/>
</dbReference>
<accession>A0A7C3WUY4</accession>
<dbReference type="AlphaFoldDB" id="A0A7C3WUY4"/>
<keyword evidence="7 14" id="KW-0067">ATP-binding</keyword>